<evidence type="ECO:0000313" key="1">
    <source>
        <dbReference type="EMBL" id="KOS41533.1"/>
    </source>
</evidence>
<organism evidence="1 2">
    <name type="scientific">Penicillium nordicum</name>
    <dbReference type="NCBI Taxonomy" id="229535"/>
    <lineage>
        <taxon>Eukaryota</taxon>
        <taxon>Fungi</taxon>
        <taxon>Dikarya</taxon>
        <taxon>Ascomycota</taxon>
        <taxon>Pezizomycotina</taxon>
        <taxon>Eurotiomycetes</taxon>
        <taxon>Eurotiomycetidae</taxon>
        <taxon>Eurotiales</taxon>
        <taxon>Aspergillaceae</taxon>
        <taxon>Penicillium</taxon>
    </lineage>
</organism>
<gene>
    <name evidence="1" type="ORF">ACN38_g7595</name>
</gene>
<proteinExistence type="predicted"/>
<sequence>MSPWMLYSTYSHHHRPYHRPLHRRRYQHHRPDHPTNTYKRSQHIHCTDSSSYTTTIASPTTYSNTCLSIRRTLFVKISSAISFAEPKLLELVPTLTDQSNFAPWSSALKYALGFRNPANVKSVNACGQYSASTSTTTNKPTTTNTLLGTPIVHYNNLFNN</sequence>
<dbReference type="AlphaFoldDB" id="A0A0M9WE93"/>
<keyword evidence="2" id="KW-1185">Reference proteome</keyword>
<name>A0A0M9WE93_9EURO</name>
<reference evidence="1 2" key="1">
    <citation type="submission" date="2015-08" db="EMBL/GenBank/DDBJ databases">
        <title>Genome sequencing of Penicillium nordicum.</title>
        <authorList>
            <person name="Nguyen H.D."/>
            <person name="Seifert K.A."/>
        </authorList>
    </citation>
    <scope>NUCLEOTIDE SEQUENCE [LARGE SCALE GENOMIC DNA]</scope>
    <source>
        <strain evidence="1 2">DAOMC 185683</strain>
    </source>
</reference>
<accession>A0A0M9WE93</accession>
<protein>
    <submittedName>
        <fullName evidence="1">Uncharacterized protein</fullName>
    </submittedName>
</protein>
<comment type="caution">
    <text evidence="1">The sequence shown here is derived from an EMBL/GenBank/DDBJ whole genome shotgun (WGS) entry which is preliminary data.</text>
</comment>
<evidence type="ECO:0000313" key="2">
    <source>
        <dbReference type="Proteomes" id="UP000037696"/>
    </source>
</evidence>
<dbReference type="EMBL" id="LHQQ01000129">
    <property type="protein sequence ID" value="KOS41533.1"/>
    <property type="molecule type" value="Genomic_DNA"/>
</dbReference>
<dbReference type="Proteomes" id="UP000037696">
    <property type="component" value="Unassembled WGS sequence"/>
</dbReference>